<accession>W7E7W0</accession>
<gene>
    <name evidence="1" type="ORF">COCVIDRAFT_41152</name>
</gene>
<dbReference type="OrthoDB" id="3687753at2759"/>
<proteinExistence type="predicted"/>
<sequence length="85" mass="9253">MACWCLCASCMELHRGTKITQVAKSGPSLFDHAGDDIAYKIPVPVVSAPLSSDFRTYRSTAVGDAANRRTQVHAPQRIKVSYEIG</sequence>
<organism evidence="1 2">
    <name type="scientific">Bipolaris victoriae (strain FI3)</name>
    <name type="common">Victoria blight of oats agent</name>
    <name type="synonym">Cochliobolus victoriae</name>
    <dbReference type="NCBI Taxonomy" id="930091"/>
    <lineage>
        <taxon>Eukaryota</taxon>
        <taxon>Fungi</taxon>
        <taxon>Dikarya</taxon>
        <taxon>Ascomycota</taxon>
        <taxon>Pezizomycotina</taxon>
        <taxon>Dothideomycetes</taxon>
        <taxon>Pleosporomycetidae</taxon>
        <taxon>Pleosporales</taxon>
        <taxon>Pleosporineae</taxon>
        <taxon>Pleosporaceae</taxon>
        <taxon>Bipolaris</taxon>
    </lineage>
</organism>
<dbReference type="AlphaFoldDB" id="W7E7W0"/>
<dbReference type="GeneID" id="26257062"/>
<evidence type="ECO:0000313" key="2">
    <source>
        <dbReference type="Proteomes" id="UP000054337"/>
    </source>
</evidence>
<dbReference type="RefSeq" id="XP_014552768.1">
    <property type="nucleotide sequence ID" value="XM_014697282.1"/>
</dbReference>
<name>W7E7W0_BIPV3</name>
<keyword evidence="2" id="KW-1185">Reference proteome</keyword>
<reference evidence="1 2" key="1">
    <citation type="journal article" date="2013" name="PLoS Genet.">
        <title>Comparative genome structure, secondary metabolite, and effector coding capacity across Cochliobolus pathogens.</title>
        <authorList>
            <person name="Condon B.J."/>
            <person name="Leng Y."/>
            <person name="Wu D."/>
            <person name="Bushley K.E."/>
            <person name="Ohm R.A."/>
            <person name="Otillar R."/>
            <person name="Martin J."/>
            <person name="Schackwitz W."/>
            <person name="Grimwood J."/>
            <person name="MohdZainudin N."/>
            <person name="Xue C."/>
            <person name="Wang R."/>
            <person name="Manning V.A."/>
            <person name="Dhillon B."/>
            <person name="Tu Z.J."/>
            <person name="Steffenson B.J."/>
            <person name="Salamov A."/>
            <person name="Sun H."/>
            <person name="Lowry S."/>
            <person name="LaButti K."/>
            <person name="Han J."/>
            <person name="Copeland A."/>
            <person name="Lindquist E."/>
            <person name="Barry K."/>
            <person name="Schmutz J."/>
            <person name="Baker S.E."/>
            <person name="Ciuffetti L.M."/>
            <person name="Grigoriev I.V."/>
            <person name="Zhong S."/>
            <person name="Turgeon B.G."/>
        </authorList>
    </citation>
    <scope>NUCLEOTIDE SEQUENCE [LARGE SCALE GENOMIC DNA]</scope>
    <source>
        <strain evidence="1 2">FI3</strain>
    </source>
</reference>
<evidence type="ECO:0000313" key="1">
    <source>
        <dbReference type="EMBL" id="EUN23194.1"/>
    </source>
</evidence>
<dbReference type="EMBL" id="KI968793">
    <property type="protein sequence ID" value="EUN23194.1"/>
    <property type="molecule type" value="Genomic_DNA"/>
</dbReference>
<dbReference type="Proteomes" id="UP000054337">
    <property type="component" value="Unassembled WGS sequence"/>
</dbReference>
<protein>
    <submittedName>
        <fullName evidence="1">Uncharacterized protein</fullName>
    </submittedName>
</protein>
<dbReference type="HOGENOM" id="CLU_174166_0_0_1"/>